<gene>
    <name evidence="3" type="ORF">I6J41_32865</name>
    <name evidence="2" type="ORF">I6J42_01155</name>
</gene>
<dbReference type="GeneID" id="63984412"/>
<sequence length="48" mass="5519">MPGLIARITRFTRSPQGRRTIESARRAAADPRKRAQARSLFGRLRGRR</sequence>
<feature type="compositionally biased region" description="Basic and acidic residues" evidence="1">
    <location>
        <begin position="19"/>
        <end position="33"/>
    </location>
</feature>
<protein>
    <submittedName>
        <fullName evidence="2">Uncharacterized protein</fullName>
    </submittedName>
</protein>
<evidence type="ECO:0000313" key="2">
    <source>
        <dbReference type="EMBL" id="QRV32770.1"/>
    </source>
</evidence>
<evidence type="ECO:0000313" key="4">
    <source>
        <dbReference type="Proteomes" id="UP000598054"/>
    </source>
</evidence>
<reference evidence="4 5" key="1">
    <citation type="submission" date="2021-02" db="EMBL/GenBank/DDBJ databases">
        <title>FDA dAtabase for Regulatory Grade micrObial Sequences (FDA-ARGOS): Supporting development and validation of Infectious Disease Dx tests.</title>
        <authorList>
            <person name="Sproer C."/>
            <person name="Gronow S."/>
            <person name="Severitt S."/>
            <person name="Schroder I."/>
            <person name="Tallon L."/>
            <person name="Sadzewicz L."/>
            <person name="Zhao X."/>
            <person name="Boylan J."/>
            <person name="Ott S."/>
            <person name="Bowen H."/>
            <person name="Vavikolanu K."/>
            <person name="Mehta A."/>
            <person name="Aluvathingal J."/>
            <person name="Nadendla S."/>
            <person name="Lowell S."/>
            <person name="Myers T."/>
            <person name="Yan Y."/>
            <person name="Sichtig H."/>
        </authorList>
    </citation>
    <scope>NUCLEOTIDE SEQUENCE [LARGE SCALE GENOMIC DNA]</scope>
    <source>
        <strain evidence="3 4">FDAARGOS_1211</strain>
        <strain evidence="2 5">FDAARGOS_1212</strain>
    </source>
</reference>
<dbReference type="RefSeq" id="WP_167345076.1">
    <property type="nucleotide sequence ID" value="NZ_CP070242.1"/>
</dbReference>
<dbReference type="Proteomes" id="UP000623926">
    <property type="component" value="Chromosome"/>
</dbReference>
<dbReference type="AlphaFoldDB" id="A0ABD7CRD4"/>
<proteinExistence type="predicted"/>
<accession>A0ABD7CRD4</accession>
<evidence type="ECO:0000313" key="5">
    <source>
        <dbReference type="Proteomes" id="UP000623926"/>
    </source>
</evidence>
<name>A0ABD7CRD4_9ACTN</name>
<evidence type="ECO:0000313" key="3">
    <source>
        <dbReference type="EMBL" id="QRV45036.1"/>
    </source>
</evidence>
<feature type="region of interest" description="Disordered" evidence="1">
    <location>
        <begin position="16"/>
        <end position="48"/>
    </location>
</feature>
<keyword evidence="4" id="KW-1185">Reference proteome</keyword>
<dbReference type="Proteomes" id="UP000598054">
    <property type="component" value="Chromosome"/>
</dbReference>
<dbReference type="EMBL" id="CP070249">
    <property type="protein sequence ID" value="QRV45036.1"/>
    <property type="molecule type" value="Genomic_DNA"/>
</dbReference>
<dbReference type="EMBL" id="CP070245">
    <property type="protein sequence ID" value="QRV32770.1"/>
    <property type="molecule type" value="Genomic_DNA"/>
</dbReference>
<organism evidence="2 5">
    <name type="scientific">Streptomyces californicus</name>
    <dbReference type="NCBI Taxonomy" id="67351"/>
    <lineage>
        <taxon>Bacteria</taxon>
        <taxon>Bacillati</taxon>
        <taxon>Actinomycetota</taxon>
        <taxon>Actinomycetes</taxon>
        <taxon>Kitasatosporales</taxon>
        <taxon>Streptomycetaceae</taxon>
        <taxon>Streptomyces</taxon>
    </lineage>
</organism>
<evidence type="ECO:0000256" key="1">
    <source>
        <dbReference type="SAM" id="MobiDB-lite"/>
    </source>
</evidence>